<dbReference type="AlphaFoldDB" id="A0A2H0B2K9"/>
<evidence type="ECO:0000313" key="2">
    <source>
        <dbReference type="Proteomes" id="UP000231081"/>
    </source>
</evidence>
<dbReference type="InterPro" id="IPR029058">
    <property type="entry name" value="AB_hydrolase_fold"/>
</dbReference>
<dbReference type="InterPro" id="IPR013744">
    <property type="entry name" value="SidJ"/>
</dbReference>
<protein>
    <recommendedName>
        <fullName evidence="3">Serine aminopeptidase S33 domain-containing protein</fullName>
    </recommendedName>
</protein>
<name>A0A2H0B2K9_9BACT</name>
<dbReference type="EMBL" id="PCSQ01000121">
    <property type="protein sequence ID" value="PIP51884.1"/>
    <property type="molecule type" value="Genomic_DNA"/>
</dbReference>
<dbReference type="SUPFAM" id="SSF53474">
    <property type="entry name" value="alpha/beta-Hydrolases"/>
    <property type="match status" value="1"/>
</dbReference>
<evidence type="ECO:0000313" key="1">
    <source>
        <dbReference type="EMBL" id="PIP51884.1"/>
    </source>
</evidence>
<dbReference type="Gene3D" id="3.40.50.1820">
    <property type="entry name" value="alpha/beta hydrolase"/>
    <property type="match status" value="1"/>
</dbReference>
<proteinExistence type="predicted"/>
<feature type="non-terminal residue" evidence="1">
    <location>
        <position position="1"/>
    </location>
</feature>
<reference evidence="1 2" key="1">
    <citation type="submission" date="2017-09" db="EMBL/GenBank/DDBJ databases">
        <title>Depth-based differentiation of microbial function through sediment-hosted aquifers and enrichment of novel symbionts in the deep terrestrial subsurface.</title>
        <authorList>
            <person name="Probst A.J."/>
            <person name="Ladd B."/>
            <person name="Jarett J.K."/>
            <person name="Geller-Mcgrath D.E."/>
            <person name="Sieber C.M."/>
            <person name="Emerson J.B."/>
            <person name="Anantharaman K."/>
            <person name="Thomas B.C."/>
            <person name="Malmstrom R."/>
            <person name="Stieglmeier M."/>
            <person name="Klingl A."/>
            <person name="Woyke T."/>
            <person name="Ryan C.M."/>
            <person name="Banfield J.F."/>
        </authorList>
    </citation>
    <scope>NUCLEOTIDE SEQUENCE [LARGE SCALE GENOMIC DNA]</scope>
    <source>
        <strain evidence="1">CG23_combo_of_CG06-09_8_20_14_all_47_9</strain>
    </source>
</reference>
<sequence>IVKVKTKDGLELGGMLFEPEDKKLKTIKIHVPGDGGSFWWSDYYPLLAESSINQGIAFLSGNNRGSAVFTNSSDDPVPSGVSAEIFSDCILDFDAWIKFVLGKGYEKIILEGHSRGTEKTVYYLNHGQYVDKVVGVILMGFSDHIGTQLGFEKKIGHDFVEEARQMIKAGKGDNLLSDLRALAGELPYTAKSYMDVIQPDSANSKALSLRQGKNLTYFQNIKVPILGVIGDQFEYTIIPIKDAIKLLMTENPLAEAYQIKDCDHCFIGKETELTKIVADFTQRRILPNL</sequence>
<organism evidence="1 2">
    <name type="scientific">Candidatus Beckwithbacteria bacterium CG23_combo_of_CG06-09_8_20_14_all_47_9</name>
    <dbReference type="NCBI Taxonomy" id="1974498"/>
    <lineage>
        <taxon>Bacteria</taxon>
        <taxon>Candidatus Beckwithiibacteriota</taxon>
    </lineage>
</organism>
<gene>
    <name evidence="1" type="ORF">COX09_04660</name>
</gene>
<accession>A0A2H0B2K9</accession>
<dbReference type="Proteomes" id="UP000231081">
    <property type="component" value="Unassembled WGS sequence"/>
</dbReference>
<evidence type="ECO:0008006" key="3">
    <source>
        <dbReference type="Google" id="ProtNLM"/>
    </source>
</evidence>
<comment type="caution">
    <text evidence="1">The sequence shown here is derived from an EMBL/GenBank/DDBJ whole genome shotgun (WGS) entry which is preliminary data.</text>
</comment>
<dbReference type="Pfam" id="PF08538">
    <property type="entry name" value="DUF1749"/>
    <property type="match status" value="1"/>
</dbReference>